<dbReference type="PANTHER" id="PTHR37419:SF8">
    <property type="entry name" value="TOXIN YJJJ"/>
    <property type="match status" value="1"/>
</dbReference>
<dbReference type="RefSeq" id="WP_214184476.1">
    <property type="nucleotide sequence ID" value="NZ_BSDS01000002.1"/>
</dbReference>
<dbReference type="GO" id="GO:0005829">
    <property type="term" value="C:cytosol"/>
    <property type="evidence" value="ECO:0007669"/>
    <property type="project" value="TreeGrafter"/>
</dbReference>
<evidence type="ECO:0000259" key="5">
    <source>
        <dbReference type="Pfam" id="PF13657"/>
    </source>
</evidence>
<dbReference type="PANTHER" id="PTHR37419">
    <property type="entry name" value="SERINE/THREONINE-PROTEIN KINASE TOXIN HIPA"/>
    <property type="match status" value="1"/>
</dbReference>
<dbReference type="Gene3D" id="1.10.1070.20">
    <property type="match status" value="1"/>
</dbReference>
<comment type="similarity">
    <text evidence="1">Belongs to the HipA Ser/Thr kinase family.</text>
</comment>
<organism evidence="6 7">
    <name type="scientific">Geobacter hydrogenophilus</name>
    <dbReference type="NCBI Taxonomy" id="40983"/>
    <lineage>
        <taxon>Bacteria</taxon>
        <taxon>Pseudomonadati</taxon>
        <taxon>Thermodesulfobacteriota</taxon>
        <taxon>Desulfuromonadia</taxon>
        <taxon>Geobacterales</taxon>
        <taxon>Geobacteraceae</taxon>
        <taxon>Geobacter</taxon>
    </lineage>
</organism>
<feature type="domain" description="HipA N-terminal subdomain 1" evidence="5">
    <location>
        <begin position="22"/>
        <end position="93"/>
    </location>
</feature>
<dbReference type="InterPro" id="IPR012893">
    <property type="entry name" value="HipA-like_C"/>
</dbReference>
<dbReference type="Pfam" id="PF13657">
    <property type="entry name" value="Couple_hipA"/>
    <property type="match status" value="1"/>
</dbReference>
<reference evidence="6" key="1">
    <citation type="submission" date="2022-12" db="EMBL/GenBank/DDBJ databases">
        <title>Reference genome sequencing for broad-spectrum identification of bacterial and archaeal isolates by mass spectrometry.</title>
        <authorList>
            <person name="Sekiguchi Y."/>
            <person name="Tourlousse D.M."/>
        </authorList>
    </citation>
    <scope>NUCLEOTIDE SEQUENCE</scope>
    <source>
        <strain evidence="6">H2</strain>
    </source>
</reference>
<evidence type="ECO:0000259" key="4">
    <source>
        <dbReference type="Pfam" id="PF07804"/>
    </source>
</evidence>
<name>A0A9W6LEK2_9BACT</name>
<gene>
    <name evidence="6" type="ORF">GHYDROH2_31320</name>
</gene>
<dbReference type="InterPro" id="IPR052028">
    <property type="entry name" value="HipA_Ser/Thr_kinase"/>
</dbReference>
<accession>A0A9W6LEK2</accession>
<feature type="domain" description="HipA-like C-terminal" evidence="4">
    <location>
        <begin position="179"/>
        <end position="386"/>
    </location>
</feature>
<protein>
    <submittedName>
        <fullName evidence="6">Toxin HipA</fullName>
    </submittedName>
</protein>
<dbReference type="Proteomes" id="UP001144352">
    <property type="component" value="Unassembled WGS sequence"/>
</dbReference>
<dbReference type="EMBL" id="BSDS01000002">
    <property type="protein sequence ID" value="GLI39631.1"/>
    <property type="molecule type" value="Genomic_DNA"/>
</dbReference>
<evidence type="ECO:0000313" key="6">
    <source>
        <dbReference type="EMBL" id="GLI39631.1"/>
    </source>
</evidence>
<keyword evidence="2" id="KW-0808">Transferase</keyword>
<proteinExistence type="inferred from homology"/>
<evidence type="ECO:0000256" key="2">
    <source>
        <dbReference type="ARBA" id="ARBA00022679"/>
    </source>
</evidence>
<sequence>MAKVQGENIWVWLDDPSFGPLQRIGTLSRGDRGSVRFAYDTTWLKKAHAFPLDPELDLTAGEFYPGNANFGVFMDSCPDRWGQVLMKRREAVEAREQGRTPRTLGAWEFLHGVQDCTRMGALRFSRPDSDVFLADEARSAPPVTRIAELQAVAFELTRKKPDDLDKIKEWLRVLVAPGSSLGGARPKANLVDEDGSLWIAKFPSADDDYDVALWEMLLQELARDCGITVPASRLMQIGGGYHTFMVKRFDRDGAARRFFASAMTMTGHQDTEDASYLELAEFIATWGEPDYITHDLTELFTRVVFNVATANRDDHLRNHGFMRTPAGWRLAPAFDMNPSFKKDEHALALDVYNRQPDMAVVLETVEYYRLGMDQAKNIVSRVGKVVGGWKARARRLGLSAHEISEAEHLFSVNLI</sequence>
<evidence type="ECO:0000256" key="3">
    <source>
        <dbReference type="ARBA" id="ARBA00022777"/>
    </source>
</evidence>
<evidence type="ECO:0000256" key="1">
    <source>
        <dbReference type="ARBA" id="ARBA00010164"/>
    </source>
</evidence>
<keyword evidence="3" id="KW-0418">Kinase</keyword>
<evidence type="ECO:0000313" key="7">
    <source>
        <dbReference type="Proteomes" id="UP001144352"/>
    </source>
</evidence>
<dbReference type="AlphaFoldDB" id="A0A9W6LEK2"/>
<dbReference type="Pfam" id="PF07804">
    <property type="entry name" value="HipA_C"/>
    <property type="match status" value="1"/>
</dbReference>
<comment type="caution">
    <text evidence="6">The sequence shown here is derived from an EMBL/GenBank/DDBJ whole genome shotgun (WGS) entry which is preliminary data.</text>
</comment>
<dbReference type="GO" id="GO:0004674">
    <property type="term" value="F:protein serine/threonine kinase activity"/>
    <property type="evidence" value="ECO:0007669"/>
    <property type="project" value="TreeGrafter"/>
</dbReference>
<dbReference type="InterPro" id="IPR017508">
    <property type="entry name" value="HipA_N1"/>
</dbReference>
<keyword evidence="7" id="KW-1185">Reference proteome</keyword>